<dbReference type="RefSeq" id="WP_129888090.1">
    <property type="nucleotide sequence ID" value="NZ_CP035758.1"/>
</dbReference>
<organism evidence="3 4">
    <name type="scientific">Ktedonosporobacter rubrisoli</name>
    <dbReference type="NCBI Taxonomy" id="2509675"/>
    <lineage>
        <taxon>Bacteria</taxon>
        <taxon>Bacillati</taxon>
        <taxon>Chloroflexota</taxon>
        <taxon>Ktedonobacteria</taxon>
        <taxon>Ktedonobacterales</taxon>
        <taxon>Ktedonosporobacteraceae</taxon>
        <taxon>Ktedonosporobacter</taxon>
    </lineage>
</organism>
<feature type="transmembrane region" description="Helical" evidence="1">
    <location>
        <begin position="150"/>
        <end position="172"/>
    </location>
</feature>
<evidence type="ECO:0000313" key="4">
    <source>
        <dbReference type="Proteomes" id="UP000290365"/>
    </source>
</evidence>
<keyword evidence="2" id="KW-0732">Signal</keyword>
<accession>A0A4P6JQI6</accession>
<name>A0A4P6JQI6_KTERU</name>
<dbReference type="AlphaFoldDB" id="A0A4P6JQI6"/>
<dbReference type="EMBL" id="CP035758">
    <property type="protein sequence ID" value="QBD77026.1"/>
    <property type="molecule type" value="Genomic_DNA"/>
</dbReference>
<evidence type="ECO:0008006" key="5">
    <source>
        <dbReference type="Google" id="ProtNLM"/>
    </source>
</evidence>
<protein>
    <recommendedName>
        <fullName evidence="5">YtkA-like domain-containing protein</fullName>
    </recommendedName>
</protein>
<feature type="signal peptide" evidence="2">
    <location>
        <begin position="1"/>
        <end position="29"/>
    </location>
</feature>
<keyword evidence="1" id="KW-0472">Membrane</keyword>
<dbReference type="Proteomes" id="UP000290365">
    <property type="component" value="Chromosome"/>
</dbReference>
<evidence type="ECO:0000313" key="3">
    <source>
        <dbReference type="EMBL" id="QBD77026.1"/>
    </source>
</evidence>
<keyword evidence="1" id="KW-0812">Transmembrane</keyword>
<dbReference type="OrthoDB" id="128043at2"/>
<proteinExistence type="predicted"/>
<sequence length="496" mass="53152">MSVVKHSRYLASLLIVCMALLGLPGTALAHGGPTNGPQTYTQTVGPYEIATEVEPTMRVPGPLNLKITAHTDIKDGVLSLRAAPSNLPFTDSNRARVRLIAGQPGPYYVQLHVQEGGMWELELCLQNTPKKACSLIPFTVIAPTPDAASLLVYGAFAFLGLILAASVVAGLVCSWLHISMPRPFIYAFGLLAIISLTAALTIAAQQAFMPAPTIQLSSATTSQAGTPSQLSIGRPYVNVELVSMPAKPIAGQALTLDIQLTDGSTGLPIDDLVLNHDALMHLVIINEDGSFFRHLHPARLAPGHFQISFIPDQPGQYSVYAEIERLNSGDQLIMHTLEVGGHFSPSTPAVRTGLGMHNVADLQIQISASHTPILSGEPITLTFHITRNGRPVTDIQPWLGMAGHLLMRSNDGMLFAHVHAVGAMPGAPGPVSSSPADWLNGTGAGDTTWPQNTQYFGPDVQFVYTFPEPGTYQGWMQFQHAHQIITVPFQLQVSAQ</sequence>
<feature type="transmembrane region" description="Helical" evidence="1">
    <location>
        <begin position="184"/>
        <end position="204"/>
    </location>
</feature>
<keyword evidence="4" id="KW-1185">Reference proteome</keyword>
<dbReference type="KEGG" id="kbs:EPA93_13830"/>
<feature type="chain" id="PRO_5020535162" description="YtkA-like domain-containing protein" evidence="2">
    <location>
        <begin position="30"/>
        <end position="496"/>
    </location>
</feature>
<evidence type="ECO:0000256" key="1">
    <source>
        <dbReference type="SAM" id="Phobius"/>
    </source>
</evidence>
<keyword evidence="1" id="KW-1133">Transmembrane helix</keyword>
<evidence type="ECO:0000256" key="2">
    <source>
        <dbReference type="SAM" id="SignalP"/>
    </source>
</evidence>
<gene>
    <name evidence="3" type="ORF">EPA93_13830</name>
</gene>
<reference evidence="3 4" key="1">
    <citation type="submission" date="2019-01" db="EMBL/GenBank/DDBJ databases">
        <title>Ktedonosporobacter rubrisoli SCAWS-G2.</title>
        <authorList>
            <person name="Huang Y."/>
            <person name="Yan B."/>
        </authorList>
    </citation>
    <scope>NUCLEOTIDE SEQUENCE [LARGE SCALE GENOMIC DNA]</scope>
    <source>
        <strain evidence="3 4">SCAWS-G2</strain>
    </source>
</reference>